<gene>
    <name evidence="2" type="ordered locus">TERMP_02201</name>
</gene>
<feature type="transmembrane region" description="Helical" evidence="1">
    <location>
        <begin position="225"/>
        <end position="246"/>
    </location>
</feature>
<dbReference type="PATRIC" id="fig|391623.17.peg.2196"/>
<protein>
    <recommendedName>
        <fullName evidence="4">Nucleoside transporter/FeoB GTPase Gate domain-containing protein</fullName>
    </recommendedName>
</protein>
<dbReference type="PANTHER" id="PTHR38139">
    <property type="entry name" value="GATE DOMAIN-CONTAINING PROTEIN"/>
    <property type="match status" value="1"/>
</dbReference>
<evidence type="ECO:0000313" key="2">
    <source>
        <dbReference type="EMBL" id="ADT85175.1"/>
    </source>
</evidence>
<dbReference type="eggNOG" id="arCOG00360">
    <property type="taxonomic scope" value="Archaea"/>
</dbReference>
<sequence>MELLITSAGIAFNFLKRSVPGLLIGIFIAELLIEKGAVEKVSFIGKPFVKLSNLPGECALTFATAFLNTRAANAMLVDFYREGKIGRRELYIASLMNAFPAMVRHWNSLIPVLLATLGKLGLLYFGILVFIGLIQTTVFAVAGKILIKNPREISNPQKQMRKKKPFKEVLRNALTKTKKTSLPILKTMVIVAYITALLIAVGFFNHLSDLVRSFAQSLPFSPEELSVALSAMAGSIAAYTLGANLLKAGLISEKALIRALLLGSIFANITFLRVLIPYYVGLYGPKDGTKLMLISMTTRSVIILCIIAVMGVVL</sequence>
<evidence type="ECO:0000256" key="1">
    <source>
        <dbReference type="SAM" id="Phobius"/>
    </source>
</evidence>
<evidence type="ECO:0008006" key="4">
    <source>
        <dbReference type="Google" id="ProtNLM"/>
    </source>
</evidence>
<keyword evidence="3" id="KW-1185">Reference proteome</keyword>
<keyword evidence="1" id="KW-1133">Transmembrane helix</keyword>
<name>F0LMF2_THEBM</name>
<feature type="transmembrane region" description="Helical" evidence="1">
    <location>
        <begin position="292"/>
        <end position="313"/>
    </location>
</feature>
<keyword evidence="1" id="KW-0812">Transmembrane</keyword>
<dbReference type="InterPro" id="IPR038880">
    <property type="entry name" value="MJ0871-like"/>
</dbReference>
<feature type="transmembrane region" description="Helical" evidence="1">
    <location>
        <begin position="122"/>
        <end position="147"/>
    </location>
</feature>
<keyword evidence="1" id="KW-0472">Membrane</keyword>
<dbReference type="AlphaFoldDB" id="F0LMF2"/>
<dbReference type="GeneID" id="10042516"/>
<dbReference type="KEGG" id="tba:TERMP_02201"/>
<dbReference type="PANTHER" id="PTHR38139:SF1">
    <property type="entry name" value="NUCLEOSIDE TRANSPORTER_FEOB GTPASE GATE DOMAIN-CONTAINING PROTEIN"/>
    <property type="match status" value="1"/>
</dbReference>
<dbReference type="RefSeq" id="WP_013468471.1">
    <property type="nucleotide sequence ID" value="NC_014804.1"/>
</dbReference>
<organism evidence="2 3">
    <name type="scientific">Thermococcus barophilus (strain DSM 11836 / MP)</name>
    <dbReference type="NCBI Taxonomy" id="391623"/>
    <lineage>
        <taxon>Archaea</taxon>
        <taxon>Methanobacteriati</taxon>
        <taxon>Methanobacteriota</taxon>
        <taxon>Thermococci</taxon>
        <taxon>Thermococcales</taxon>
        <taxon>Thermococcaceae</taxon>
        <taxon>Thermococcus</taxon>
    </lineage>
</organism>
<feature type="transmembrane region" description="Helical" evidence="1">
    <location>
        <begin position="184"/>
        <end position="205"/>
    </location>
</feature>
<proteinExistence type="predicted"/>
<accession>F0LMF2</accession>
<dbReference type="OrthoDB" id="51620at2157"/>
<feature type="transmembrane region" description="Helical" evidence="1">
    <location>
        <begin position="258"/>
        <end position="280"/>
    </location>
</feature>
<dbReference type="HOGENOM" id="CLU_048086_2_1_2"/>
<dbReference type="EMBL" id="CP002372">
    <property type="protein sequence ID" value="ADT85175.1"/>
    <property type="molecule type" value="Genomic_DNA"/>
</dbReference>
<dbReference type="Proteomes" id="UP000007478">
    <property type="component" value="Chromosome"/>
</dbReference>
<reference evidence="2 3" key="1">
    <citation type="journal article" date="2011" name="J. Bacteriol.">
        <title>Complete genome sequence of the hyperthermophilic, piezophilic, heterotrophic, and carboxydotrophic archaeon Thermococcus barophilus MP.</title>
        <authorList>
            <person name="Vannier P."/>
            <person name="Marteinsson V.T."/>
            <person name="Fridjonsson O.H."/>
            <person name="Oger P."/>
            <person name="Jebbar M."/>
        </authorList>
    </citation>
    <scope>NUCLEOTIDE SEQUENCE [LARGE SCALE GENOMIC DNA]</scope>
    <source>
        <strain evidence="3">DSM 11836 / MP</strain>
    </source>
</reference>
<evidence type="ECO:0000313" key="3">
    <source>
        <dbReference type="Proteomes" id="UP000007478"/>
    </source>
</evidence>